<evidence type="ECO:0000259" key="1">
    <source>
        <dbReference type="Pfam" id="PF01507"/>
    </source>
</evidence>
<comment type="caution">
    <text evidence="2">The sequence shown here is derived from an EMBL/GenBank/DDBJ whole genome shotgun (WGS) entry which is preliminary data.</text>
</comment>
<evidence type="ECO:0000313" key="3">
    <source>
        <dbReference type="Proteomes" id="UP000630660"/>
    </source>
</evidence>
<sequence>MSLLENTDDIKELVNGLHFKEKIDRSLQLIDEAYQRYGDRLVVANSLGKDSVAVWDLAKKVAPKIRGFVVTTRYKPKATKQFMRELVERYPETRV</sequence>
<feature type="non-terminal residue" evidence="2">
    <location>
        <position position="95"/>
    </location>
</feature>
<dbReference type="InterPro" id="IPR002500">
    <property type="entry name" value="PAPS_reduct_dom"/>
</dbReference>
<dbReference type="Gene3D" id="3.40.50.620">
    <property type="entry name" value="HUPs"/>
    <property type="match status" value="1"/>
</dbReference>
<protein>
    <submittedName>
        <fullName evidence="2">Phosphoadenosine phosphosulfate reductase family protein</fullName>
    </submittedName>
</protein>
<gene>
    <name evidence="2" type="ORF">GF359_02475</name>
</gene>
<organism evidence="2 3">
    <name type="scientific">candidate division WOR-3 bacterium</name>
    <dbReference type="NCBI Taxonomy" id="2052148"/>
    <lineage>
        <taxon>Bacteria</taxon>
        <taxon>Bacteria division WOR-3</taxon>
    </lineage>
</organism>
<dbReference type="SUPFAM" id="SSF52402">
    <property type="entry name" value="Adenine nucleotide alpha hydrolases-like"/>
    <property type="match status" value="1"/>
</dbReference>
<proteinExistence type="predicted"/>
<dbReference type="Proteomes" id="UP000630660">
    <property type="component" value="Unassembled WGS sequence"/>
</dbReference>
<accession>A0A9D5K9F6</accession>
<dbReference type="GO" id="GO:0003824">
    <property type="term" value="F:catalytic activity"/>
    <property type="evidence" value="ECO:0007669"/>
    <property type="project" value="InterPro"/>
</dbReference>
<reference evidence="2" key="1">
    <citation type="submission" date="2019-11" db="EMBL/GenBank/DDBJ databases">
        <title>Microbial mats filling the niche in hypersaline microbial mats.</title>
        <authorList>
            <person name="Wong H.L."/>
            <person name="Macleod F.I."/>
            <person name="White R.A. III"/>
            <person name="Burns B.P."/>
        </authorList>
    </citation>
    <scope>NUCLEOTIDE SEQUENCE</scope>
    <source>
        <strain evidence="2">Bin_327</strain>
    </source>
</reference>
<dbReference type="AlphaFoldDB" id="A0A9D5K9F6"/>
<dbReference type="Pfam" id="PF01507">
    <property type="entry name" value="PAPS_reduct"/>
    <property type="match status" value="1"/>
</dbReference>
<evidence type="ECO:0000313" key="2">
    <source>
        <dbReference type="EMBL" id="MBD3364060.1"/>
    </source>
</evidence>
<feature type="domain" description="Phosphoadenosine phosphosulphate reductase" evidence="1">
    <location>
        <begin position="41"/>
        <end position="90"/>
    </location>
</feature>
<dbReference type="InterPro" id="IPR014729">
    <property type="entry name" value="Rossmann-like_a/b/a_fold"/>
</dbReference>
<name>A0A9D5K9F6_UNCW3</name>
<dbReference type="EMBL" id="WJKJ01000075">
    <property type="protein sequence ID" value="MBD3364060.1"/>
    <property type="molecule type" value="Genomic_DNA"/>
</dbReference>